<evidence type="ECO:0000313" key="3">
    <source>
        <dbReference type="Proteomes" id="UP001596514"/>
    </source>
</evidence>
<keyword evidence="3" id="KW-1185">Reference proteome</keyword>
<sequence length="672" mass="73092">MGPTPASSENGSSPDEYSGINPELMEQFIASLEQARKILGEGIPRILTALSAVDADRSAVLRFREVEGWLDEEIPRLRRRNQMIQETDSLPDWTAGPPGPGSPGAGGLLAFDEKDLATRALADSEGRKLAETLGRTPGRDPYSTPNGYDRIFEQLTDRREDADFTAGFFAVLGPKGAAAALRKLNHYGGESARKHWKTMGEALATAVARRPKTLGPAWEPESLGKASAADLGLLLGHGRFPAGWLTEVVRPHVRKSPGDGVLARWTADLSHFLSALANNPETARALFNDLPREDLRNLFSELNGEVSLYPNEYDPIAFDLEAEFGRMLAAGAGVFEKRSPGPGAVRFAFNAMTTMGNLRTGVDFRNPEGQPMEVAKGARIFMSMLAGAYPAEMIEGANAGDANRTQDSAFEKTAALTAGLHPKFRLSPGDTYRFIKTFADSAERMKPFNAGLGKFSRHLMDAAAAKDQGTGIKHLANTFASLGYVSGMQFAAANEVQGKMDEYDQEMKDRLFFYLGLGVDATGLTLSGLKIVETQLDEFVWYLISKSTTETLDSHKDIDVTRLDKLKETNRLAALGREYWIFHELKRYGFSYTVPPNDPAFSQPPITGKDGNLLPFGKLAKDPKALKNLADWMIRNGSGSGDLNTVGEAATQLDISFGGAKEKVQNTPTPFG</sequence>
<dbReference type="Proteomes" id="UP001596514">
    <property type="component" value="Unassembled WGS sequence"/>
</dbReference>
<evidence type="ECO:0000256" key="1">
    <source>
        <dbReference type="SAM" id="MobiDB-lite"/>
    </source>
</evidence>
<feature type="compositionally biased region" description="Polar residues" evidence="1">
    <location>
        <begin position="1"/>
        <end position="15"/>
    </location>
</feature>
<dbReference type="RefSeq" id="WP_386271518.1">
    <property type="nucleotide sequence ID" value="NZ_JBHSIJ010000002.1"/>
</dbReference>
<reference evidence="3" key="1">
    <citation type="journal article" date="2019" name="Int. J. Syst. Evol. Microbiol.">
        <title>The Global Catalogue of Microorganisms (GCM) 10K type strain sequencing project: providing services to taxonomists for standard genome sequencing and annotation.</title>
        <authorList>
            <consortium name="The Broad Institute Genomics Platform"/>
            <consortium name="The Broad Institute Genome Sequencing Center for Infectious Disease"/>
            <person name="Wu L."/>
            <person name="Ma J."/>
        </authorList>
    </citation>
    <scope>NUCLEOTIDE SEQUENCE [LARGE SCALE GENOMIC DNA]</scope>
    <source>
        <strain evidence="3">JCM 10083</strain>
    </source>
</reference>
<organism evidence="2 3">
    <name type="scientific">Streptosporangium amethystogenes subsp. fukuiense</name>
    <dbReference type="NCBI Taxonomy" id="698418"/>
    <lineage>
        <taxon>Bacteria</taxon>
        <taxon>Bacillati</taxon>
        <taxon>Actinomycetota</taxon>
        <taxon>Actinomycetes</taxon>
        <taxon>Streptosporangiales</taxon>
        <taxon>Streptosporangiaceae</taxon>
        <taxon>Streptosporangium</taxon>
    </lineage>
</organism>
<gene>
    <name evidence="2" type="ORF">ACFQVD_17165</name>
</gene>
<proteinExistence type="predicted"/>
<accession>A0ABW2T0E1</accession>
<protein>
    <submittedName>
        <fullName evidence="2">Uncharacterized protein</fullName>
    </submittedName>
</protein>
<dbReference type="EMBL" id="JBHTEE010000001">
    <property type="protein sequence ID" value="MFC7601827.1"/>
    <property type="molecule type" value="Genomic_DNA"/>
</dbReference>
<feature type="region of interest" description="Disordered" evidence="1">
    <location>
        <begin position="1"/>
        <end position="20"/>
    </location>
</feature>
<comment type="caution">
    <text evidence="2">The sequence shown here is derived from an EMBL/GenBank/DDBJ whole genome shotgun (WGS) entry which is preliminary data.</text>
</comment>
<evidence type="ECO:0000313" key="2">
    <source>
        <dbReference type="EMBL" id="MFC7601827.1"/>
    </source>
</evidence>
<name>A0ABW2T0E1_9ACTN</name>
<feature type="region of interest" description="Disordered" evidence="1">
    <location>
        <begin position="127"/>
        <end position="147"/>
    </location>
</feature>